<reference evidence="2" key="1">
    <citation type="journal article" date="2017" name="Nat. Ecol. Evol.">
        <title>Genome expansion and lineage-specific genetic innovations in the forest pathogenic fungi Armillaria.</title>
        <authorList>
            <person name="Sipos G."/>
            <person name="Prasanna A.N."/>
            <person name="Walter M.C."/>
            <person name="O'Connor E."/>
            <person name="Balint B."/>
            <person name="Krizsan K."/>
            <person name="Kiss B."/>
            <person name="Hess J."/>
            <person name="Varga T."/>
            <person name="Slot J."/>
            <person name="Riley R."/>
            <person name="Boka B."/>
            <person name="Rigling D."/>
            <person name="Barry K."/>
            <person name="Lee J."/>
            <person name="Mihaltcheva S."/>
            <person name="LaButti K."/>
            <person name="Lipzen A."/>
            <person name="Waldron R."/>
            <person name="Moloney N.M."/>
            <person name="Sperisen C."/>
            <person name="Kredics L."/>
            <person name="Vagvoelgyi C."/>
            <person name="Patrignani A."/>
            <person name="Fitzpatrick D."/>
            <person name="Nagy I."/>
            <person name="Doyle S."/>
            <person name="Anderson J.B."/>
            <person name="Grigoriev I.V."/>
            <person name="Gueldener U."/>
            <person name="Muensterkoetter M."/>
            <person name="Nagy L.G."/>
        </authorList>
    </citation>
    <scope>NUCLEOTIDE SEQUENCE [LARGE SCALE GENOMIC DNA]</scope>
    <source>
        <strain evidence="2">Ar21-2</strain>
    </source>
</reference>
<keyword evidence="2" id="KW-1185">Reference proteome</keyword>
<dbReference type="Proteomes" id="UP000217790">
    <property type="component" value="Unassembled WGS sequence"/>
</dbReference>
<dbReference type="OrthoDB" id="10560751at2759"/>
<protein>
    <submittedName>
        <fullName evidence="1">Uncharacterized protein</fullName>
    </submittedName>
</protein>
<name>A0A2H3CMR8_ARMGA</name>
<dbReference type="EMBL" id="KZ293699">
    <property type="protein sequence ID" value="PBK84315.1"/>
    <property type="molecule type" value="Genomic_DNA"/>
</dbReference>
<dbReference type="AlphaFoldDB" id="A0A2H3CMR8"/>
<proteinExistence type="predicted"/>
<gene>
    <name evidence="1" type="ORF">ARMGADRAFT_1037242</name>
</gene>
<organism evidence="1 2">
    <name type="scientific">Armillaria gallica</name>
    <name type="common">Bulbous honey fungus</name>
    <name type="synonym">Armillaria bulbosa</name>
    <dbReference type="NCBI Taxonomy" id="47427"/>
    <lineage>
        <taxon>Eukaryota</taxon>
        <taxon>Fungi</taxon>
        <taxon>Dikarya</taxon>
        <taxon>Basidiomycota</taxon>
        <taxon>Agaricomycotina</taxon>
        <taxon>Agaricomycetes</taxon>
        <taxon>Agaricomycetidae</taxon>
        <taxon>Agaricales</taxon>
        <taxon>Marasmiineae</taxon>
        <taxon>Physalacriaceae</taxon>
        <taxon>Armillaria</taxon>
    </lineage>
</organism>
<accession>A0A2H3CMR8</accession>
<sequence>MNIRMLLAAFTRSRASTKKMFSMCLVRFAYPCGARLTFENHGLAFAFNSGLSDTVTVYVSGEQRFSVVEVVEGLLEVQVHKHMSLYSRTTTFTLPQHFDIRLVRAQCFDSGAVLWDLGEVEGARAASVVLLFQFSSSKLDANKGRTFAINDAHVLDIS</sequence>
<evidence type="ECO:0000313" key="1">
    <source>
        <dbReference type="EMBL" id="PBK84315.1"/>
    </source>
</evidence>
<evidence type="ECO:0000313" key="2">
    <source>
        <dbReference type="Proteomes" id="UP000217790"/>
    </source>
</evidence>
<dbReference type="OMA" id="YSRTTTF"/>
<dbReference type="InParanoid" id="A0A2H3CMR8"/>